<accession>A0A2A7BPE3</accession>
<feature type="domain" description="4'-phosphopantetheinyl transferase N-terminal" evidence="4">
    <location>
        <begin position="3"/>
        <end position="82"/>
    </location>
</feature>
<dbReference type="Gene3D" id="3.90.470.20">
    <property type="entry name" value="4'-phosphopantetheinyl transferase domain"/>
    <property type="match status" value="2"/>
</dbReference>
<dbReference type="AlphaFoldDB" id="A0A2A7BPE3"/>
<dbReference type="InterPro" id="IPR008278">
    <property type="entry name" value="4-PPantetheinyl_Trfase_dom"/>
</dbReference>
<evidence type="ECO:0000259" key="4">
    <source>
        <dbReference type="Pfam" id="PF22624"/>
    </source>
</evidence>
<evidence type="ECO:0000256" key="2">
    <source>
        <dbReference type="ARBA" id="ARBA00022679"/>
    </source>
</evidence>
<dbReference type="Pfam" id="PF22624">
    <property type="entry name" value="AASDHPPT_N"/>
    <property type="match status" value="1"/>
</dbReference>
<dbReference type="EMBL" id="NVPQ01000057">
    <property type="protein sequence ID" value="PDY39385.1"/>
    <property type="molecule type" value="Genomic_DNA"/>
</dbReference>
<comment type="similarity">
    <text evidence="1">Belongs to the P-Pant transferase superfamily. Gsp/Sfp/HetI/AcpT family.</text>
</comment>
<dbReference type="InterPro" id="IPR055066">
    <property type="entry name" value="AASDHPPT_N"/>
</dbReference>
<protein>
    <submittedName>
        <fullName evidence="5">4-phosphopantetheinyl transferase</fullName>
    </submittedName>
</protein>
<evidence type="ECO:0000313" key="5">
    <source>
        <dbReference type="EMBL" id="PDY39385.1"/>
    </source>
</evidence>
<dbReference type="PANTHER" id="PTHR12215:SF10">
    <property type="entry name" value="L-AMINOADIPATE-SEMIALDEHYDE DEHYDROGENASE-PHOSPHOPANTETHEINYL TRANSFERASE"/>
    <property type="match status" value="1"/>
</dbReference>
<evidence type="ECO:0000256" key="1">
    <source>
        <dbReference type="ARBA" id="ARBA00010990"/>
    </source>
</evidence>
<keyword evidence="2 5" id="KW-0808">Transferase</keyword>
<evidence type="ECO:0000259" key="3">
    <source>
        <dbReference type="Pfam" id="PF01648"/>
    </source>
</evidence>
<dbReference type="GO" id="GO:0005829">
    <property type="term" value="C:cytosol"/>
    <property type="evidence" value="ECO:0007669"/>
    <property type="project" value="TreeGrafter"/>
</dbReference>
<dbReference type="Proteomes" id="UP000220111">
    <property type="component" value="Unassembled WGS sequence"/>
</dbReference>
<name>A0A2A7BPE3_9BACI</name>
<reference evidence="5 6" key="1">
    <citation type="submission" date="2017-09" db="EMBL/GenBank/DDBJ databases">
        <title>Large-scale bioinformatics analysis of Bacillus genomes uncovers conserved roles of natural products in bacterial physiology.</title>
        <authorList>
            <consortium name="Agbiome Team Llc"/>
            <person name="Bleich R.M."/>
            <person name="Grubbs K.J."/>
            <person name="Santa Maria K.C."/>
            <person name="Allen S.E."/>
            <person name="Farag S."/>
            <person name="Shank E.A."/>
            <person name="Bowers A."/>
        </authorList>
    </citation>
    <scope>NUCLEOTIDE SEQUENCE [LARGE SCALE GENOMIC DNA]</scope>
    <source>
        <strain evidence="5 6">AFS098222</strain>
    </source>
</reference>
<feature type="domain" description="4'-phosphopantetheinyl transferase" evidence="3">
    <location>
        <begin position="91"/>
        <end position="195"/>
    </location>
</feature>
<dbReference type="GO" id="GO:0019878">
    <property type="term" value="P:lysine biosynthetic process via aminoadipic acid"/>
    <property type="evidence" value="ECO:0007669"/>
    <property type="project" value="TreeGrafter"/>
</dbReference>
<dbReference type="GO" id="GO:0008897">
    <property type="term" value="F:holo-[acyl-carrier-protein] synthase activity"/>
    <property type="evidence" value="ECO:0007669"/>
    <property type="project" value="InterPro"/>
</dbReference>
<dbReference type="PANTHER" id="PTHR12215">
    <property type="entry name" value="PHOSPHOPANTETHEINE TRANSFERASE"/>
    <property type="match status" value="1"/>
</dbReference>
<evidence type="ECO:0000313" key="6">
    <source>
        <dbReference type="Proteomes" id="UP000220111"/>
    </source>
</evidence>
<sequence>MEQKLKLLSNNERQRILRFRKWEDRQRSLLANIAVRRRLQILLQEPINPSSIERDQKGRPFLKNFRNWQGDFNLSHSGEWIISGITTNGKIGVDVEQIQSIDLSVSELCFTQEEKAYLYSLPTKDQLSFFYEIWTLKEAFVKTIGQGLLFPINSVGFDMNKWTQNKITISSTTLSFHHFLFQLYRLEPNYIVAVCTNLRHVSDLEIQILDRSDIL</sequence>
<dbReference type="GO" id="GO:0000287">
    <property type="term" value="F:magnesium ion binding"/>
    <property type="evidence" value="ECO:0007669"/>
    <property type="project" value="InterPro"/>
</dbReference>
<dbReference type="InterPro" id="IPR037143">
    <property type="entry name" value="4-PPantetheinyl_Trfase_dom_sf"/>
</dbReference>
<proteinExistence type="inferred from homology"/>
<organism evidence="5 6">
    <name type="scientific">Bacillus wiedmannii</name>
    <dbReference type="NCBI Taxonomy" id="1890302"/>
    <lineage>
        <taxon>Bacteria</taxon>
        <taxon>Bacillati</taxon>
        <taxon>Bacillota</taxon>
        <taxon>Bacilli</taxon>
        <taxon>Bacillales</taxon>
        <taxon>Bacillaceae</taxon>
        <taxon>Bacillus</taxon>
        <taxon>Bacillus cereus group</taxon>
    </lineage>
</organism>
<dbReference type="Pfam" id="PF01648">
    <property type="entry name" value="ACPS"/>
    <property type="match status" value="1"/>
</dbReference>
<gene>
    <name evidence="5" type="ORF">COO17_18995</name>
</gene>
<dbReference type="RefSeq" id="WP_097815662.1">
    <property type="nucleotide sequence ID" value="NZ_NVPQ01000057.1"/>
</dbReference>
<dbReference type="InterPro" id="IPR050559">
    <property type="entry name" value="P-Pant_transferase_sf"/>
</dbReference>
<comment type="caution">
    <text evidence="5">The sequence shown here is derived from an EMBL/GenBank/DDBJ whole genome shotgun (WGS) entry which is preliminary data.</text>
</comment>
<dbReference type="SUPFAM" id="SSF56214">
    <property type="entry name" value="4'-phosphopantetheinyl transferase"/>
    <property type="match status" value="2"/>
</dbReference>